<sequence length="283" mass="30667">MLRFPRLTQCLFRRRRGRPWPNFGWLLRSRGGSHHFSIFINNHSGTKKNYAIFTAAPNITPSVERTWTSVIAVLRGVVSGSGEATFSMPKQVYAICGTSKSDQAAQILIEVLDRRPVSLGVRSSDGTLIPGTALEVEVSDESPGFTTGVPPPPSGDETAFCIQTGHDFTFEAAKDGDFILGLGGARIADKRLEQDVGRAYAFFIPQPNTTYQIKPSNVFCIAAVSSDVQPRTLTTPDSNSSTCIVDFNELQSDDVQIVHDTKGDLIIQTAPTACRCLIGTGGL</sequence>
<name>A0A5J5EKG8_9PEZI</name>
<dbReference type="AlphaFoldDB" id="A0A5J5EKG8"/>
<keyword evidence="2" id="KW-1185">Reference proteome</keyword>
<accession>A0A5J5EKG8</accession>
<dbReference type="Proteomes" id="UP000326924">
    <property type="component" value="Unassembled WGS sequence"/>
</dbReference>
<evidence type="ECO:0000313" key="2">
    <source>
        <dbReference type="Proteomes" id="UP000326924"/>
    </source>
</evidence>
<dbReference type="EMBL" id="VXIS01000258">
    <property type="protein sequence ID" value="KAA8895549.1"/>
    <property type="molecule type" value="Genomic_DNA"/>
</dbReference>
<organism evidence="1 2">
    <name type="scientific">Sphaerosporella brunnea</name>
    <dbReference type="NCBI Taxonomy" id="1250544"/>
    <lineage>
        <taxon>Eukaryota</taxon>
        <taxon>Fungi</taxon>
        <taxon>Dikarya</taxon>
        <taxon>Ascomycota</taxon>
        <taxon>Pezizomycotina</taxon>
        <taxon>Pezizomycetes</taxon>
        <taxon>Pezizales</taxon>
        <taxon>Pyronemataceae</taxon>
        <taxon>Sphaerosporella</taxon>
    </lineage>
</organism>
<gene>
    <name evidence="1" type="ORF">FN846DRAFT_818166</name>
</gene>
<comment type="caution">
    <text evidence="1">The sequence shown here is derived from an EMBL/GenBank/DDBJ whole genome shotgun (WGS) entry which is preliminary data.</text>
</comment>
<protein>
    <submittedName>
        <fullName evidence="1">Uncharacterized protein</fullName>
    </submittedName>
</protein>
<reference evidence="1 2" key="1">
    <citation type="submission" date="2019-09" db="EMBL/GenBank/DDBJ databases">
        <title>Draft genome of the ectomycorrhizal ascomycete Sphaerosporella brunnea.</title>
        <authorList>
            <consortium name="DOE Joint Genome Institute"/>
            <person name="Benucci G.M."/>
            <person name="Marozzi G."/>
            <person name="Antonielli L."/>
            <person name="Sanchez S."/>
            <person name="Marco P."/>
            <person name="Wang X."/>
            <person name="Falini L.B."/>
            <person name="Barry K."/>
            <person name="Haridas S."/>
            <person name="Lipzen A."/>
            <person name="Labutti K."/>
            <person name="Grigoriev I.V."/>
            <person name="Murat C."/>
            <person name="Martin F."/>
            <person name="Albertini E."/>
            <person name="Donnini D."/>
            <person name="Bonito G."/>
        </authorList>
    </citation>
    <scope>NUCLEOTIDE SEQUENCE [LARGE SCALE GENOMIC DNA]</scope>
    <source>
        <strain evidence="1 2">Sb_GMNB300</strain>
    </source>
</reference>
<proteinExistence type="predicted"/>
<dbReference type="OrthoDB" id="5129673at2759"/>
<dbReference type="InParanoid" id="A0A5J5EKG8"/>
<evidence type="ECO:0000313" key="1">
    <source>
        <dbReference type="EMBL" id="KAA8895549.1"/>
    </source>
</evidence>